<accession>A0A1H5YQV7</accession>
<organism evidence="2 3">
    <name type="scientific">Thermomonospora echinospora</name>
    <dbReference type="NCBI Taxonomy" id="1992"/>
    <lineage>
        <taxon>Bacteria</taxon>
        <taxon>Bacillati</taxon>
        <taxon>Actinomycetota</taxon>
        <taxon>Actinomycetes</taxon>
        <taxon>Streptosporangiales</taxon>
        <taxon>Thermomonosporaceae</taxon>
        <taxon>Thermomonospora</taxon>
    </lineage>
</organism>
<evidence type="ECO:0000313" key="3">
    <source>
        <dbReference type="Proteomes" id="UP000236723"/>
    </source>
</evidence>
<dbReference type="Proteomes" id="UP000236723">
    <property type="component" value="Unassembled WGS sequence"/>
</dbReference>
<proteinExistence type="predicted"/>
<feature type="region of interest" description="Disordered" evidence="1">
    <location>
        <begin position="26"/>
        <end position="45"/>
    </location>
</feature>
<keyword evidence="3" id="KW-1185">Reference proteome</keyword>
<dbReference type="AlphaFoldDB" id="A0A1H5YQV7"/>
<dbReference type="EMBL" id="FNVO01000004">
    <property type="protein sequence ID" value="SEG26384.1"/>
    <property type="molecule type" value="Genomic_DNA"/>
</dbReference>
<sequence length="245" mass="26319">MCQAFPWRRCIETRSRACGITITRSPATTRKAQTPRVRPGRPLRVQLSGGVGLSGTGQRSFASVRLCWLGAAVGMACGVLLAGCSEESPTVALPTQTGSALAVPSSSPPSTSPESEAEVIKDAYEQFAALLDRAHTLPAASRRQHLSTYMTDPQLSRVLDRIEKLRADGLVAYGTTVVHIKSVLIDGNDATVHDCQDTRNAGLMRADTHKKISRGVKEENIKSYMLKGADGRWRISKSVALGEGC</sequence>
<evidence type="ECO:0000313" key="2">
    <source>
        <dbReference type="EMBL" id="SEG26384.1"/>
    </source>
</evidence>
<reference evidence="3" key="1">
    <citation type="submission" date="2016-10" db="EMBL/GenBank/DDBJ databases">
        <authorList>
            <person name="Varghese N."/>
            <person name="Submissions S."/>
        </authorList>
    </citation>
    <scope>NUCLEOTIDE SEQUENCE [LARGE SCALE GENOMIC DNA]</scope>
    <source>
        <strain evidence="3">DSM 43163</strain>
    </source>
</reference>
<name>A0A1H5YQV7_9ACTN</name>
<gene>
    <name evidence="2" type="ORF">SAMN04489712_104132</name>
</gene>
<protein>
    <submittedName>
        <fullName evidence="2">Uncharacterized protein</fullName>
    </submittedName>
</protein>
<feature type="region of interest" description="Disordered" evidence="1">
    <location>
        <begin position="95"/>
        <end position="116"/>
    </location>
</feature>
<evidence type="ECO:0000256" key="1">
    <source>
        <dbReference type="SAM" id="MobiDB-lite"/>
    </source>
</evidence>